<comment type="caution">
    <text evidence="8">The sequence shown here is derived from an EMBL/GenBank/DDBJ whole genome shotgun (WGS) entry which is preliminary data.</text>
</comment>
<feature type="domain" description="Major facilitator superfamily (MFS) profile" evidence="7">
    <location>
        <begin position="25"/>
        <end position="399"/>
    </location>
</feature>
<evidence type="ECO:0000256" key="1">
    <source>
        <dbReference type="ARBA" id="ARBA00004651"/>
    </source>
</evidence>
<dbReference type="InterPro" id="IPR020846">
    <property type="entry name" value="MFS_dom"/>
</dbReference>
<feature type="transmembrane region" description="Helical" evidence="6">
    <location>
        <begin position="64"/>
        <end position="84"/>
    </location>
</feature>
<dbReference type="PANTHER" id="PTHR43124:SF3">
    <property type="entry name" value="CHLORAMPHENICOL EFFLUX PUMP RV0191"/>
    <property type="match status" value="1"/>
</dbReference>
<dbReference type="OrthoDB" id="5289179at2"/>
<dbReference type="SUPFAM" id="SSF103473">
    <property type="entry name" value="MFS general substrate transporter"/>
    <property type="match status" value="1"/>
</dbReference>
<feature type="transmembrane region" description="Helical" evidence="6">
    <location>
        <begin position="312"/>
        <end position="333"/>
    </location>
</feature>
<comment type="subcellular location">
    <subcellularLocation>
        <location evidence="1">Cell membrane</location>
        <topology evidence="1">Multi-pass membrane protein</topology>
    </subcellularLocation>
</comment>
<keyword evidence="4 6" id="KW-1133">Transmembrane helix</keyword>
<dbReference type="AlphaFoldDB" id="A0A2S5KGL8"/>
<feature type="transmembrane region" description="Helical" evidence="6">
    <location>
        <begin position="378"/>
        <end position="397"/>
    </location>
</feature>
<feature type="transmembrane region" description="Helical" evidence="6">
    <location>
        <begin position="262"/>
        <end position="280"/>
    </location>
</feature>
<dbReference type="PROSITE" id="PS50850">
    <property type="entry name" value="MFS"/>
    <property type="match status" value="1"/>
</dbReference>
<dbReference type="PANTHER" id="PTHR43124">
    <property type="entry name" value="PURINE EFFLUX PUMP PBUE"/>
    <property type="match status" value="1"/>
</dbReference>
<accession>A0A2S5KGL8</accession>
<dbReference type="GO" id="GO:0022857">
    <property type="term" value="F:transmembrane transporter activity"/>
    <property type="evidence" value="ECO:0007669"/>
    <property type="project" value="InterPro"/>
</dbReference>
<feature type="transmembrane region" description="Helical" evidence="6">
    <location>
        <begin position="116"/>
        <end position="140"/>
    </location>
</feature>
<keyword evidence="5 6" id="KW-0472">Membrane</keyword>
<feature type="transmembrane region" description="Helical" evidence="6">
    <location>
        <begin position="25"/>
        <end position="44"/>
    </location>
</feature>
<evidence type="ECO:0000256" key="4">
    <source>
        <dbReference type="ARBA" id="ARBA00022989"/>
    </source>
</evidence>
<evidence type="ECO:0000256" key="3">
    <source>
        <dbReference type="ARBA" id="ARBA00022692"/>
    </source>
</evidence>
<gene>
    <name evidence="8" type="ORF">C4K68_27750</name>
</gene>
<sequence length="405" mass="41780">MSNPAKTAQPVATSPAQTAGQVNKAILSLSLAGLFIGTGEFASMSLLPGLADSTSVSIPTAGRYISAYALGVVVGAPLIAILTAGWPRKQLLIMLIGLFAIGYTASAIAWNQPSLLVARFVAGLPHGAYYGVACLVAAALAGADRKAQAAGYVMAGLAAANVIGVPAATWLGQTFGWRSAFAVLGASGIAMMLLFWRCLPSVMKRSGSHRSSELRGLRSPHIWLTLATASVGFGGMFAVYSYITPTLTEVGGFTESQVPSILMLWGLGMVAGNLIGGWLADRQLVRTLFAIMVWNVIVLGLFSVFAGTPTAALAVLFLIGCGFALVPALQVYLMTIAGKAQTLAAALNHSAFNISNAIGASLGGLAISSGYGWASTGWIGSVLALIGIGLMGMTVWVRHITRDSE</sequence>
<feature type="transmembrane region" description="Helical" evidence="6">
    <location>
        <begin position="220"/>
        <end position="242"/>
    </location>
</feature>
<protein>
    <submittedName>
        <fullName evidence="8">MFS transporter</fullName>
    </submittedName>
</protein>
<organism evidence="8 9">
    <name type="scientific">Proteobacteria bacterium 228</name>
    <dbReference type="NCBI Taxonomy" id="2083153"/>
    <lineage>
        <taxon>Bacteria</taxon>
        <taxon>Pseudomonadati</taxon>
        <taxon>Pseudomonadota</taxon>
    </lineage>
</organism>
<feature type="transmembrane region" description="Helical" evidence="6">
    <location>
        <begin position="152"/>
        <end position="171"/>
    </location>
</feature>
<proteinExistence type="predicted"/>
<dbReference type="Gene3D" id="1.20.1250.20">
    <property type="entry name" value="MFS general substrate transporter like domains"/>
    <property type="match status" value="2"/>
</dbReference>
<feature type="transmembrane region" description="Helical" evidence="6">
    <location>
        <begin position="177"/>
        <end position="199"/>
    </location>
</feature>
<dbReference type="Proteomes" id="UP000238196">
    <property type="component" value="Unassembled WGS sequence"/>
</dbReference>
<evidence type="ECO:0000313" key="9">
    <source>
        <dbReference type="Proteomes" id="UP000238196"/>
    </source>
</evidence>
<feature type="transmembrane region" description="Helical" evidence="6">
    <location>
        <begin position="287"/>
        <end position="306"/>
    </location>
</feature>
<name>A0A2S5KGL8_9PROT</name>
<reference evidence="8 9" key="1">
    <citation type="submission" date="2018-02" db="EMBL/GenBank/DDBJ databases">
        <title>novel marine gammaproteobacteria from coastal saline agro ecosystem.</title>
        <authorList>
            <person name="Krishnan R."/>
            <person name="Ramesh Kumar N."/>
        </authorList>
    </citation>
    <scope>NUCLEOTIDE SEQUENCE [LARGE SCALE GENOMIC DNA]</scope>
    <source>
        <strain evidence="8 9">228</strain>
    </source>
</reference>
<dbReference type="EMBL" id="PRLP01000169">
    <property type="protein sequence ID" value="PPC73922.1"/>
    <property type="molecule type" value="Genomic_DNA"/>
</dbReference>
<evidence type="ECO:0000256" key="2">
    <source>
        <dbReference type="ARBA" id="ARBA00022475"/>
    </source>
</evidence>
<feature type="transmembrane region" description="Helical" evidence="6">
    <location>
        <begin position="91"/>
        <end position="110"/>
    </location>
</feature>
<dbReference type="InterPro" id="IPR050189">
    <property type="entry name" value="MFS_Efflux_Transporters"/>
</dbReference>
<evidence type="ECO:0000256" key="6">
    <source>
        <dbReference type="SAM" id="Phobius"/>
    </source>
</evidence>
<evidence type="ECO:0000313" key="8">
    <source>
        <dbReference type="EMBL" id="PPC73922.1"/>
    </source>
</evidence>
<evidence type="ECO:0000256" key="5">
    <source>
        <dbReference type="ARBA" id="ARBA00023136"/>
    </source>
</evidence>
<feature type="transmembrane region" description="Helical" evidence="6">
    <location>
        <begin position="354"/>
        <end position="372"/>
    </location>
</feature>
<dbReference type="Pfam" id="PF07690">
    <property type="entry name" value="MFS_1"/>
    <property type="match status" value="1"/>
</dbReference>
<dbReference type="InterPro" id="IPR036259">
    <property type="entry name" value="MFS_trans_sf"/>
</dbReference>
<dbReference type="GO" id="GO:0005886">
    <property type="term" value="C:plasma membrane"/>
    <property type="evidence" value="ECO:0007669"/>
    <property type="project" value="UniProtKB-SubCell"/>
</dbReference>
<keyword evidence="2" id="KW-1003">Cell membrane</keyword>
<dbReference type="InterPro" id="IPR011701">
    <property type="entry name" value="MFS"/>
</dbReference>
<evidence type="ECO:0000259" key="7">
    <source>
        <dbReference type="PROSITE" id="PS50850"/>
    </source>
</evidence>
<dbReference type="CDD" id="cd17324">
    <property type="entry name" value="MFS_NepI_like"/>
    <property type="match status" value="1"/>
</dbReference>
<keyword evidence="3 6" id="KW-0812">Transmembrane</keyword>